<dbReference type="Pfam" id="PF00550">
    <property type="entry name" value="PP-binding"/>
    <property type="match status" value="1"/>
</dbReference>
<dbReference type="PROSITE" id="PS50075">
    <property type="entry name" value="CARRIER"/>
    <property type="match status" value="1"/>
</dbReference>
<dbReference type="Pfam" id="PF00975">
    <property type="entry name" value="Thioesterase"/>
    <property type="match status" value="1"/>
</dbReference>
<dbReference type="SUPFAM" id="SSF47336">
    <property type="entry name" value="ACP-like"/>
    <property type="match status" value="1"/>
</dbReference>
<keyword evidence="3" id="KW-1185">Reference proteome</keyword>
<dbReference type="GO" id="GO:0031177">
    <property type="term" value="F:phosphopantetheine binding"/>
    <property type="evidence" value="ECO:0007669"/>
    <property type="project" value="TreeGrafter"/>
</dbReference>
<dbReference type="EMBL" id="LNXV01000003">
    <property type="protein sequence ID" value="KTC86989.1"/>
    <property type="molecule type" value="Genomic_DNA"/>
</dbReference>
<comment type="caution">
    <text evidence="2">The sequence shown here is derived from an EMBL/GenBank/DDBJ whole genome shotgun (WGS) entry which is preliminary data.</text>
</comment>
<dbReference type="InterPro" id="IPR045851">
    <property type="entry name" value="AMP-bd_C_sf"/>
</dbReference>
<dbReference type="InterPro" id="IPR000873">
    <property type="entry name" value="AMP-dep_synth/lig_dom"/>
</dbReference>
<name>A0A0W0SUW8_9GAMM</name>
<dbReference type="STRING" id="29422.Lbru_0218"/>
<reference evidence="2 3" key="1">
    <citation type="submission" date="2015-11" db="EMBL/GenBank/DDBJ databases">
        <title>Genomic analysis of 38 Legionella species identifies large and diverse effector repertoires.</title>
        <authorList>
            <person name="Burstein D."/>
            <person name="Amaro F."/>
            <person name="Zusman T."/>
            <person name="Lifshitz Z."/>
            <person name="Cohen O."/>
            <person name="Gilbert J.A."/>
            <person name="Pupko T."/>
            <person name="Shuman H.A."/>
            <person name="Segal G."/>
        </authorList>
    </citation>
    <scope>NUCLEOTIDE SEQUENCE [LARGE SCALE GENOMIC DNA]</scope>
    <source>
        <strain evidence="2 3">ATCC 43878</strain>
    </source>
</reference>
<dbReference type="RefSeq" id="WP_058440331.1">
    <property type="nucleotide sequence ID" value="NZ_CAAAHU010000001.1"/>
</dbReference>
<dbReference type="OrthoDB" id="9757559at2"/>
<proteinExistence type="predicted"/>
<organism evidence="2 3">
    <name type="scientific">Legionella brunensis</name>
    <dbReference type="NCBI Taxonomy" id="29422"/>
    <lineage>
        <taxon>Bacteria</taxon>
        <taxon>Pseudomonadati</taxon>
        <taxon>Pseudomonadota</taxon>
        <taxon>Gammaproteobacteria</taxon>
        <taxon>Legionellales</taxon>
        <taxon>Legionellaceae</taxon>
        <taxon>Legionella</taxon>
    </lineage>
</organism>
<dbReference type="SUPFAM" id="SSF56801">
    <property type="entry name" value="Acetyl-CoA synthetase-like"/>
    <property type="match status" value="1"/>
</dbReference>
<dbReference type="Gene3D" id="3.30.300.30">
    <property type="match status" value="1"/>
</dbReference>
<dbReference type="PANTHER" id="PTHR45527">
    <property type="entry name" value="NONRIBOSOMAL PEPTIDE SYNTHETASE"/>
    <property type="match status" value="1"/>
</dbReference>
<dbReference type="Gene3D" id="3.40.50.1820">
    <property type="entry name" value="alpha/beta hydrolase"/>
    <property type="match status" value="1"/>
</dbReference>
<dbReference type="GO" id="GO:0044550">
    <property type="term" value="P:secondary metabolite biosynthetic process"/>
    <property type="evidence" value="ECO:0007669"/>
    <property type="project" value="TreeGrafter"/>
</dbReference>
<dbReference type="SUPFAM" id="SSF53474">
    <property type="entry name" value="alpha/beta-Hydrolases"/>
    <property type="match status" value="1"/>
</dbReference>
<dbReference type="InterPro" id="IPR029058">
    <property type="entry name" value="AB_hydrolase_fold"/>
</dbReference>
<sequence>MFSIFSHSVQQEADSIAIILSNKEKLSYAKVNELVELWAKYFIFVGVQQGNRVAVLTKNEDLHPLLHLALDKINATVVPLDTDTPSAQLATDIRKLNLNKIVIDEKLCQDYEIPEPIRLHLYTQGIAPKNSDELTPVCLPPIERNPTLPNYIVASSGVSDNKKWIPINSSGLTYWAEVEKSLLKLSNKDKILCTRSPAYDARISEYVRSFAAASTLVLMPQAARRDFNAVIEQCEQEKITCLILIASQLAMPNQDELIQRLAKTGLTHLMVTGDACSMSLKRLCEKYGINLWNCYGPTEATFGMSILCVNQEEIQDENGHHIVPIGFPHGEEVKFHLIDECLYIESPFLSPGYIDNPELTQKNFPTLFLDHRWVRVFNTENKFLVKDNRLIFKGRIDNDAHIKISGVKVAPYAIQQCIEKYNDEIGQDVLQVYVVVKPWLNNNKPFAYLVVQHEFSKPHFMAYLKKWLRKEELPIIVTLSDFPRLIPSEKIDRRALIARTDHPDELFFNEGKQNKEKFSAGGLGLEPSVLREMDEFVEKIKNNQVEFITPEIFFMQMDRLVLAANHLDQTLNLNASNKEKVLQWLDAAYQLVTKYFPQYLELLDENAKRTIVESAAITHLASVAQLLHYYGKALRYGETNEKRIKFLKAAVTIASYLEERSELEDPHAFRGRLLTYNLALMLCLRDGGDVKGALELANQQVAFAIEKQEIFHIVQYKSYIAGMLLSFKQPEEALQCSSEALALSRQFYRYQVVFCNAAIAYIKCCIQNKEENKACELAREILAAYKSNPLCGVKAHHLQEARETLQRYDQLAHSWCNVLGLTESDEDQEFIFLGGDSTQLSQLVFQIQQRIDPTFSYQKILNLPSLTLKHIRESLHNKQQIKQTSAIVRSLFSPTSDRANYFFLPPLLGEGYFTYKELAQIFSSHYQFNIYGLSDPSIYDPTLLPKTLEEAASRYVEAIKTVQPQGPYNLLGFSYGGTLAYYVAKQLLAQGDRIKALHLVDGFPPQMYQKLSAKDHAELLEELVNFVIQTLNNRFYDEKLKRIKLSNFDKLSPVNQINKSFNELIIKVKKQESKALLMLARQHLLLMLETKEINKLPVWANLYLSTPNQTYLDVINRIHKIVKKSAHCQSYFWNHYFEEVNLAGKRVGVQHLQLLKPQKTNFGNSAHIFWERAHDPLFNLPYDYFGPKPFFYLEKVDEISSICHLYSLDWRQLAFFKQQLAQTPQVTNLHAYPIYDRIAEKYERKDRIYVTKYCLSFRIPKEEIAKLQDFFREKQISHFHLKGDRKLSLPYIEGQQPDELFCINLDIHWNGQYLMSLYFNCHGKSQIVLEKIFAVMKMNIDRFSERNNNLYNYSHYTYDIDDPSIFNAVEHISSWLNCFITLLLPHVEPPIENKHLQMMNA</sequence>
<feature type="domain" description="Carrier" evidence="1">
    <location>
        <begin position="802"/>
        <end position="879"/>
    </location>
</feature>
<dbReference type="Pfam" id="PF00501">
    <property type="entry name" value="AMP-binding"/>
    <property type="match status" value="1"/>
</dbReference>
<evidence type="ECO:0000313" key="2">
    <source>
        <dbReference type="EMBL" id="KTC86989.1"/>
    </source>
</evidence>
<dbReference type="GO" id="GO:0005737">
    <property type="term" value="C:cytoplasm"/>
    <property type="evidence" value="ECO:0007669"/>
    <property type="project" value="TreeGrafter"/>
</dbReference>
<protein>
    <submittedName>
        <fullName evidence="2">Peptide synthetase, non-ribosomal</fullName>
    </submittedName>
</protein>
<dbReference type="GO" id="GO:0043041">
    <property type="term" value="P:amino acid activation for nonribosomal peptide biosynthetic process"/>
    <property type="evidence" value="ECO:0007669"/>
    <property type="project" value="TreeGrafter"/>
</dbReference>
<evidence type="ECO:0000313" key="3">
    <source>
        <dbReference type="Proteomes" id="UP000054742"/>
    </source>
</evidence>
<accession>A0A0W0SUW8</accession>
<dbReference type="InterPro" id="IPR036736">
    <property type="entry name" value="ACP-like_sf"/>
</dbReference>
<dbReference type="PATRIC" id="fig|29422.6.peg.226"/>
<dbReference type="Proteomes" id="UP000054742">
    <property type="component" value="Unassembled WGS sequence"/>
</dbReference>
<dbReference type="Gene3D" id="3.40.50.12780">
    <property type="entry name" value="N-terminal domain of ligase-like"/>
    <property type="match status" value="1"/>
</dbReference>
<dbReference type="Gene3D" id="1.10.1200.10">
    <property type="entry name" value="ACP-like"/>
    <property type="match status" value="1"/>
</dbReference>
<dbReference type="InterPro" id="IPR001031">
    <property type="entry name" value="Thioesterase"/>
</dbReference>
<dbReference type="InterPro" id="IPR042099">
    <property type="entry name" value="ANL_N_sf"/>
</dbReference>
<dbReference type="PANTHER" id="PTHR45527:SF1">
    <property type="entry name" value="FATTY ACID SYNTHASE"/>
    <property type="match status" value="1"/>
</dbReference>
<evidence type="ECO:0000259" key="1">
    <source>
        <dbReference type="PROSITE" id="PS50075"/>
    </source>
</evidence>
<dbReference type="InterPro" id="IPR009081">
    <property type="entry name" value="PP-bd_ACP"/>
</dbReference>
<gene>
    <name evidence="2" type="ORF">Lbru_0218</name>
</gene>